<sequence length="678" mass="75584">MEKGDDQFIDKHDGIVQNEGSEEGKEDDDANVSPKQKEEGDSITTETSTAASVVEENIEETIIEGEKETMQDQTTGEVLEVIDAAAILAMESEVLDQTDESKELDPAVTSAGVVANNGDDETIYQTNDEESSVVIHEGEEKHEKEDSDSYRDDVAAKPNTKTTHVELQEQTEQEDTNVGASIREESSSSNLDQCTATMDEVVDFDDMISFSVCDLSTIAWAMTEMHHPQTYKIMNQITAILVQLGHASLKEMNGGDLSNMAWALARNADGMIETALTAHDSNAVLSNLYSVIRWIGDRSFSLLGRRFPMDGDEDDNSWWDEILISNWASDAINHFQPLQLSRLMWSLSSVMSLVRARGSSDDEKDIYLSQLSRCAIEIAGAELSIFSPEDLSRIVWAFTELCDFADISNRRTHISKTLGRILSTIENSLLRWENGQKSSQNTKKIDDKVQDSLRFTLFFGKSRLLLPMLDQNIGTADADFDEEESERHSTQTDAHLPLLRDLTIDPATLCKMIYGFSTVSAKYPKMRGQNTLLRIAARLFASKNGQLLRECDSQDIVRLCYACAQAIRTAGIGFSSVDRDYILRHLPRRVVQLLNDSLMLKNNGSKSSRLDQLLPSELAALLWSLGELGIHCNRDDENSRLAHRKMNLVTPIPLLSTEEIESVSVSSSVDLVSLHYSI</sequence>
<feature type="compositionally biased region" description="Basic and acidic residues" evidence="1">
    <location>
        <begin position="136"/>
        <end position="155"/>
    </location>
</feature>
<reference evidence="2" key="1">
    <citation type="submission" date="2021-01" db="EMBL/GenBank/DDBJ databases">
        <authorList>
            <person name="Corre E."/>
            <person name="Pelletier E."/>
            <person name="Niang G."/>
            <person name="Scheremetjew M."/>
            <person name="Finn R."/>
            <person name="Kale V."/>
            <person name="Holt S."/>
            <person name="Cochrane G."/>
            <person name="Meng A."/>
            <person name="Brown T."/>
            <person name="Cohen L."/>
        </authorList>
    </citation>
    <scope>NUCLEOTIDE SEQUENCE</scope>
    <source>
        <strain evidence="2">GSO104</strain>
    </source>
</reference>
<feature type="region of interest" description="Disordered" evidence="1">
    <location>
        <begin position="1"/>
        <end position="56"/>
    </location>
</feature>
<dbReference type="AlphaFoldDB" id="A0A7S4RCZ4"/>
<gene>
    <name evidence="2" type="ORF">DBRI00130_LOCUS15494</name>
</gene>
<proteinExistence type="predicted"/>
<feature type="region of interest" description="Disordered" evidence="1">
    <location>
        <begin position="113"/>
        <end position="191"/>
    </location>
</feature>
<feature type="compositionally biased region" description="Acidic residues" evidence="1">
    <location>
        <begin position="118"/>
        <end position="131"/>
    </location>
</feature>
<evidence type="ECO:0000313" key="2">
    <source>
        <dbReference type="EMBL" id="CAE4608315.1"/>
    </source>
</evidence>
<evidence type="ECO:0000256" key="1">
    <source>
        <dbReference type="SAM" id="MobiDB-lite"/>
    </source>
</evidence>
<accession>A0A7S4RCZ4</accession>
<protein>
    <submittedName>
        <fullName evidence="2">Uncharacterized protein</fullName>
    </submittedName>
</protein>
<feature type="compositionally biased region" description="Basic and acidic residues" evidence="1">
    <location>
        <begin position="1"/>
        <end position="14"/>
    </location>
</feature>
<feature type="compositionally biased region" description="Acidic residues" evidence="1">
    <location>
        <begin position="20"/>
        <end position="30"/>
    </location>
</feature>
<name>A0A7S4RCZ4_9STRA</name>
<feature type="compositionally biased region" description="Polar residues" evidence="1">
    <location>
        <begin position="42"/>
        <end position="51"/>
    </location>
</feature>
<dbReference type="EMBL" id="HBNS01019461">
    <property type="protein sequence ID" value="CAE4608315.1"/>
    <property type="molecule type" value="Transcribed_RNA"/>
</dbReference>
<organism evidence="2">
    <name type="scientific">Ditylum brightwellii</name>
    <dbReference type="NCBI Taxonomy" id="49249"/>
    <lineage>
        <taxon>Eukaryota</taxon>
        <taxon>Sar</taxon>
        <taxon>Stramenopiles</taxon>
        <taxon>Ochrophyta</taxon>
        <taxon>Bacillariophyta</taxon>
        <taxon>Mediophyceae</taxon>
        <taxon>Lithodesmiophycidae</taxon>
        <taxon>Lithodesmiales</taxon>
        <taxon>Lithodesmiaceae</taxon>
        <taxon>Ditylum</taxon>
    </lineage>
</organism>